<evidence type="ECO:0000256" key="7">
    <source>
        <dbReference type="ARBA" id="ARBA00023136"/>
    </source>
</evidence>
<keyword evidence="6" id="KW-0496">Mitochondrion</keyword>
<proteinExistence type="inferred from homology"/>
<feature type="coiled-coil region" evidence="8">
    <location>
        <begin position="355"/>
        <end position="415"/>
    </location>
</feature>
<sequence>MHRVPLRTAIGKIARLNKPRVVRAYSDVPNNTPLNVEKEDVPKKPWVLLASLASAAALAAYYVNEQYGKQAKKQTFTKTEVPATAQELRNVTEDVIPVLPRVKDSLTQVEHADHPVEEKKEPVYAHHKTFQELKKEKHSHDAEPEKLETTVQEAVNDTTQQVHQEEAKEAIAMDNAVHAKPTGTVEETEQSKTVPNENTEPTIVNEITPPQETTTTPENQNHSSPVNDQNQTKKEESTPQSQDDGSIKYYQDQILDGLENKSQQISAASLASDAKFIQSSIDHLNDLTKEQQDANQQLRSEQEERASSQSNQESSSENQEQEQLTYLTRYNEQVRVNDDLKSQVERLSGLLIHRENELIKERQDANAHLNDLTNQAQFYLETQRVEFINAQQQVINDARELLANVSSKYDQLTKQQEEELKITLANRETEITRQFQKESLKRIERLSQMTSKVYATEYVLNASARYLNDSLQVQQLTVAGVALQYACNTSGPINIELDAIKSFSGQDELMSAIVQSVPQAIAKRGAPLVDDLTDRFINVVKHRALIASLQPKGWGLPGYLYGVVASNFVIEEKGLVDGTHLHARLARAEHYLKNKRLAQGIEELEKASQTNQDFAFVVNDWLTDAKSRLIVDQALEAIQHHIVNLNISINH</sequence>
<keyword evidence="3" id="KW-0812">Transmembrane</keyword>
<dbReference type="PANTHER" id="PTHR15415">
    <property type="entry name" value="MITOFILIN"/>
    <property type="match status" value="1"/>
</dbReference>
<dbReference type="Proteomes" id="UP001431209">
    <property type="component" value="Unassembled WGS sequence"/>
</dbReference>
<dbReference type="PANTHER" id="PTHR15415:SF7">
    <property type="entry name" value="MICOS COMPLEX SUBUNIT MIC60"/>
    <property type="match status" value="1"/>
</dbReference>
<keyword evidence="4" id="KW-0999">Mitochondrion inner membrane</keyword>
<accession>A0AAW2YTE2</accession>
<dbReference type="GO" id="GO:0061617">
    <property type="term" value="C:MICOS complex"/>
    <property type="evidence" value="ECO:0007669"/>
    <property type="project" value="TreeGrafter"/>
</dbReference>
<evidence type="ECO:0000256" key="4">
    <source>
        <dbReference type="ARBA" id="ARBA00022792"/>
    </source>
</evidence>
<keyword evidence="7" id="KW-0472">Membrane</keyword>
<keyword evidence="11" id="KW-1185">Reference proteome</keyword>
<dbReference type="EMBL" id="JAOPGA020000605">
    <property type="protein sequence ID" value="KAL0479894.1"/>
    <property type="molecule type" value="Genomic_DNA"/>
</dbReference>
<evidence type="ECO:0008006" key="12">
    <source>
        <dbReference type="Google" id="ProtNLM"/>
    </source>
</evidence>
<dbReference type="Pfam" id="PF09731">
    <property type="entry name" value="Mitofilin"/>
    <property type="match status" value="1"/>
</dbReference>
<keyword evidence="5" id="KW-1133">Transmembrane helix</keyword>
<name>A0AAW2YTE2_9EUKA</name>
<organism evidence="10 11">
    <name type="scientific">Acrasis kona</name>
    <dbReference type="NCBI Taxonomy" id="1008807"/>
    <lineage>
        <taxon>Eukaryota</taxon>
        <taxon>Discoba</taxon>
        <taxon>Heterolobosea</taxon>
        <taxon>Tetramitia</taxon>
        <taxon>Eutetramitia</taxon>
        <taxon>Acrasidae</taxon>
        <taxon>Acrasis</taxon>
    </lineage>
</organism>
<gene>
    <name evidence="10" type="ORF">AKO1_007371</name>
</gene>
<comment type="caution">
    <text evidence="10">The sequence shown here is derived from an EMBL/GenBank/DDBJ whole genome shotgun (WGS) entry which is preliminary data.</text>
</comment>
<dbReference type="InterPro" id="IPR019133">
    <property type="entry name" value="MIC60"/>
</dbReference>
<feature type="compositionally biased region" description="Low complexity" evidence="9">
    <location>
        <begin position="205"/>
        <end position="221"/>
    </location>
</feature>
<keyword evidence="8" id="KW-0175">Coiled coil</keyword>
<dbReference type="GO" id="GO:0042407">
    <property type="term" value="P:cristae formation"/>
    <property type="evidence" value="ECO:0007669"/>
    <property type="project" value="TreeGrafter"/>
</dbReference>
<reference evidence="10 11" key="1">
    <citation type="submission" date="2024-03" db="EMBL/GenBank/DDBJ databases">
        <title>The Acrasis kona genome and developmental transcriptomes reveal deep origins of eukaryotic multicellular pathways.</title>
        <authorList>
            <person name="Sheikh S."/>
            <person name="Fu C.-J."/>
            <person name="Brown M.W."/>
            <person name="Baldauf S.L."/>
        </authorList>
    </citation>
    <scope>NUCLEOTIDE SEQUENCE [LARGE SCALE GENOMIC DNA]</scope>
    <source>
        <strain evidence="10 11">ATCC MYA-3509</strain>
    </source>
</reference>
<protein>
    <recommendedName>
        <fullName evidence="12">MICOS complex subunit MIC60</fullName>
    </recommendedName>
</protein>
<evidence type="ECO:0000313" key="10">
    <source>
        <dbReference type="EMBL" id="KAL0479894.1"/>
    </source>
</evidence>
<feature type="compositionally biased region" description="Low complexity" evidence="9">
    <location>
        <begin position="307"/>
        <end position="323"/>
    </location>
</feature>
<comment type="subcellular location">
    <subcellularLocation>
        <location evidence="1">Mitochondrion inner membrane</location>
    </subcellularLocation>
</comment>
<evidence type="ECO:0000256" key="8">
    <source>
        <dbReference type="SAM" id="Coils"/>
    </source>
</evidence>
<comment type="similarity">
    <text evidence="2">Belongs to the MICOS complex subunit Mic60 family.</text>
</comment>
<evidence type="ECO:0000256" key="5">
    <source>
        <dbReference type="ARBA" id="ARBA00022989"/>
    </source>
</evidence>
<evidence type="ECO:0000256" key="1">
    <source>
        <dbReference type="ARBA" id="ARBA00004273"/>
    </source>
</evidence>
<evidence type="ECO:0000313" key="11">
    <source>
        <dbReference type="Proteomes" id="UP001431209"/>
    </source>
</evidence>
<dbReference type="AlphaFoldDB" id="A0AAW2YTE2"/>
<feature type="compositionally biased region" description="Polar residues" evidence="9">
    <location>
        <begin position="191"/>
        <end position="202"/>
    </location>
</feature>
<evidence type="ECO:0000256" key="9">
    <source>
        <dbReference type="SAM" id="MobiDB-lite"/>
    </source>
</evidence>
<evidence type="ECO:0000256" key="6">
    <source>
        <dbReference type="ARBA" id="ARBA00023128"/>
    </source>
</evidence>
<evidence type="ECO:0000256" key="2">
    <source>
        <dbReference type="ARBA" id="ARBA00010877"/>
    </source>
</evidence>
<feature type="region of interest" description="Disordered" evidence="9">
    <location>
        <begin position="291"/>
        <end position="323"/>
    </location>
</feature>
<feature type="region of interest" description="Disordered" evidence="9">
    <location>
        <begin position="181"/>
        <end position="246"/>
    </location>
</feature>
<evidence type="ECO:0000256" key="3">
    <source>
        <dbReference type="ARBA" id="ARBA00022692"/>
    </source>
</evidence>